<evidence type="ECO:0000259" key="2">
    <source>
        <dbReference type="PROSITE" id="PS50003"/>
    </source>
</evidence>
<feature type="compositionally biased region" description="Low complexity" evidence="1">
    <location>
        <begin position="144"/>
        <end position="183"/>
    </location>
</feature>
<evidence type="ECO:0000313" key="5">
    <source>
        <dbReference type="Proteomes" id="UP001527925"/>
    </source>
</evidence>
<dbReference type="Gene3D" id="2.30.29.30">
    <property type="entry name" value="Pleckstrin-homology domain (PH domain)/Phosphotyrosine-binding domain (PTB)"/>
    <property type="match status" value="1"/>
</dbReference>
<dbReference type="PROSITE" id="PS50105">
    <property type="entry name" value="SAM_DOMAIN"/>
    <property type="match status" value="1"/>
</dbReference>
<dbReference type="Gene3D" id="1.10.150.50">
    <property type="entry name" value="Transcription Factor, Ets-1"/>
    <property type="match status" value="1"/>
</dbReference>
<dbReference type="Pfam" id="PF00169">
    <property type="entry name" value="PH"/>
    <property type="match status" value="1"/>
</dbReference>
<dbReference type="InterPro" id="IPR013761">
    <property type="entry name" value="SAM/pointed_sf"/>
</dbReference>
<evidence type="ECO:0000313" key="4">
    <source>
        <dbReference type="EMBL" id="KAL2915202.1"/>
    </source>
</evidence>
<dbReference type="InterPro" id="IPR001849">
    <property type="entry name" value="PH_domain"/>
</dbReference>
<feature type="region of interest" description="Disordered" evidence="1">
    <location>
        <begin position="630"/>
        <end position="655"/>
    </location>
</feature>
<feature type="compositionally biased region" description="Polar residues" evidence="1">
    <location>
        <begin position="734"/>
        <end position="745"/>
    </location>
</feature>
<gene>
    <name evidence="4" type="ORF">HK105_205309</name>
</gene>
<feature type="compositionally biased region" description="Low complexity" evidence="1">
    <location>
        <begin position="633"/>
        <end position="648"/>
    </location>
</feature>
<feature type="region of interest" description="Disordered" evidence="1">
    <location>
        <begin position="734"/>
        <end position="753"/>
    </location>
</feature>
<feature type="domain" description="PH" evidence="2">
    <location>
        <begin position="478"/>
        <end position="580"/>
    </location>
</feature>
<dbReference type="PROSITE" id="PS50003">
    <property type="entry name" value="PH_DOMAIN"/>
    <property type="match status" value="1"/>
</dbReference>
<evidence type="ECO:0008006" key="6">
    <source>
        <dbReference type="Google" id="ProtNLM"/>
    </source>
</evidence>
<dbReference type="SMART" id="SM00233">
    <property type="entry name" value="PH"/>
    <property type="match status" value="1"/>
</dbReference>
<organism evidence="4 5">
    <name type="scientific">Polyrhizophydium stewartii</name>
    <dbReference type="NCBI Taxonomy" id="2732419"/>
    <lineage>
        <taxon>Eukaryota</taxon>
        <taxon>Fungi</taxon>
        <taxon>Fungi incertae sedis</taxon>
        <taxon>Chytridiomycota</taxon>
        <taxon>Chytridiomycota incertae sedis</taxon>
        <taxon>Chytridiomycetes</taxon>
        <taxon>Rhizophydiales</taxon>
        <taxon>Rhizophydiales incertae sedis</taxon>
        <taxon>Polyrhizophydium</taxon>
    </lineage>
</organism>
<dbReference type="SUPFAM" id="SSF50729">
    <property type="entry name" value="PH domain-like"/>
    <property type="match status" value="1"/>
</dbReference>
<accession>A0ABR4N6P6</accession>
<feature type="compositionally biased region" description="Low complexity" evidence="1">
    <location>
        <begin position="337"/>
        <end position="346"/>
    </location>
</feature>
<dbReference type="SUPFAM" id="SSF47769">
    <property type="entry name" value="SAM/Pointed domain"/>
    <property type="match status" value="1"/>
</dbReference>
<sequence length="783" mass="83123">MDAGASAMDARGRRDTTDLTPPFVVFGKHNFAAGQSLRGMTGLFPRNFITFENIAMFDVMSVPHVRAAYLSQTGAQQAPAPSSRPDSSPLLSSIEEQLRTMREQAQRSLDAAGSSASQPPPVGRLSLAPDVDDAFGPAGQDGNAPQRQASPLQQQRQQQQRISQQGQIAPSAEPSGADAAADAARPKPEDVARPSGPTTAWSVDDVASWIERCGFAPDAVRFRANGIDGAKLMTASLTSLRDIGIEPLSQRMLLMQRILYLQENSSPFADSDSIINSDDEDNFYKYSFLGAKDAAEPSRSAAAAASGRGMGGPEDIFAGLSESFTGGLAQQRAELKPPSGDPSSFDDPVRSDSIRGDSYSLDRAQRGLSHFTVSDYQFDPDAPRPDMPMPPKAGNRNSGSDQDDGSSSGRSRFGASLSRFAAKLSRRGSRDEASSQLARQLDAAGLTDGLGDGSSPNYPPQSFFKHTEIPSSELVITSADYEGWLLVRAGGSRGWKRRYCALKDYLVYLFKSSNKQQVVAVIPLNSDTEVLPGNPESTRTRFAFMIQPRVDPTGMQTFHLAAETQLAMVGWLNILVRAARNSLRSAPVPLLPIKDARRVRVGSSAGGPHMVSGIDATTLAGHALRQTTLRRTPQPGQAGPGAPASSSPKRSSTMPSAKFVPLVRPSTLAVRTPSPALATSPPVSSPLSPNAAHAPYGGPHGTRGPPLASNTHMAAAGALAGSGSIAQIGGLTSMGSLQRGQSPTRRTAFDDSIDVPLQRGMIRRTITLTGTKPSQPRSRSPHY</sequence>
<feature type="region of interest" description="Disordered" evidence="1">
    <location>
        <begin position="328"/>
        <end position="361"/>
    </location>
</feature>
<dbReference type="InterPro" id="IPR001660">
    <property type="entry name" value="SAM"/>
</dbReference>
<dbReference type="InterPro" id="IPR011993">
    <property type="entry name" value="PH-like_dom_sf"/>
</dbReference>
<name>A0ABR4N6P6_9FUNG</name>
<dbReference type="Pfam" id="PF07647">
    <property type="entry name" value="SAM_2"/>
    <property type="match status" value="1"/>
</dbReference>
<proteinExistence type="predicted"/>
<protein>
    <recommendedName>
        <fullName evidence="6">SAM domain-containing protein</fullName>
    </recommendedName>
</protein>
<comment type="caution">
    <text evidence="4">The sequence shown here is derived from an EMBL/GenBank/DDBJ whole genome shotgun (WGS) entry which is preliminary data.</text>
</comment>
<dbReference type="SMART" id="SM00454">
    <property type="entry name" value="SAM"/>
    <property type="match status" value="1"/>
</dbReference>
<evidence type="ECO:0000259" key="3">
    <source>
        <dbReference type="PROSITE" id="PS50105"/>
    </source>
</evidence>
<feature type="domain" description="SAM" evidence="3">
    <location>
        <begin position="201"/>
        <end position="264"/>
    </location>
</feature>
<evidence type="ECO:0000256" key="1">
    <source>
        <dbReference type="SAM" id="MobiDB-lite"/>
    </source>
</evidence>
<reference evidence="4 5" key="1">
    <citation type="submission" date="2023-09" db="EMBL/GenBank/DDBJ databases">
        <title>Pangenome analysis of Batrachochytrium dendrobatidis and related Chytrids.</title>
        <authorList>
            <person name="Yacoub M.N."/>
            <person name="Stajich J.E."/>
            <person name="James T.Y."/>
        </authorList>
    </citation>
    <scope>NUCLEOTIDE SEQUENCE [LARGE SCALE GENOMIC DNA]</scope>
    <source>
        <strain evidence="4 5">JEL0888</strain>
    </source>
</reference>
<dbReference type="PANTHER" id="PTHR12752:SF9">
    <property type="entry name" value="KRAMER, ISOFORM I"/>
    <property type="match status" value="1"/>
</dbReference>
<feature type="region of interest" description="Disordered" evidence="1">
    <location>
        <begin position="671"/>
        <end position="710"/>
    </location>
</feature>
<feature type="region of interest" description="Disordered" evidence="1">
    <location>
        <begin position="445"/>
        <end position="464"/>
    </location>
</feature>
<feature type="region of interest" description="Disordered" evidence="1">
    <location>
        <begin position="375"/>
        <end position="413"/>
    </location>
</feature>
<dbReference type="EMBL" id="JADGIZ020000026">
    <property type="protein sequence ID" value="KAL2915202.1"/>
    <property type="molecule type" value="Genomic_DNA"/>
</dbReference>
<dbReference type="Proteomes" id="UP001527925">
    <property type="component" value="Unassembled WGS sequence"/>
</dbReference>
<feature type="region of interest" description="Disordered" evidence="1">
    <location>
        <begin position="103"/>
        <end position="200"/>
    </location>
</feature>
<dbReference type="PANTHER" id="PTHR12752">
    <property type="entry name" value="PHOSPHOINOSITOL 3-PHOSPHATE-BINDING PROTEIN"/>
    <property type="match status" value="1"/>
</dbReference>
<keyword evidence="5" id="KW-1185">Reference proteome</keyword>